<dbReference type="InterPro" id="IPR023415">
    <property type="entry name" value="LDLR_class-A_CS"/>
</dbReference>
<dbReference type="SUPFAM" id="SSF49899">
    <property type="entry name" value="Concanavalin A-like lectins/glucanases"/>
    <property type="match status" value="1"/>
</dbReference>
<dbReference type="EMBL" id="JACEEZ010019106">
    <property type="protein sequence ID" value="KAG0716079.1"/>
    <property type="molecule type" value="Genomic_DNA"/>
</dbReference>
<dbReference type="PROSITE" id="PS00236">
    <property type="entry name" value="NEUROTR_ION_CHANNEL"/>
    <property type="match status" value="1"/>
</dbReference>
<comment type="cofactor">
    <cofactor evidence="1">
        <name>Ca(2+)</name>
        <dbReference type="ChEBI" id="CHEBI:29108"/>
    </cofactor>
</comment>
<evidence type="ECO:0000256" key="4">
    <source>
        <dbReference type="ARBA" id="ARBA00022837"/>
    </source>
</evidence>
<dbReference type="Gene3D" id="2.70.170.10">
    <property type="entry name" value="Neurotransmitter-gated ion-channel ligand-binding domain"/>
    <property type="match status" value="1"/>
</dbReference>
<dbReference type="Proteomes" id="UP000770661">
    <property type="component" value="Unassembled WGS sequence"/>
</dbReference>
<dbReference type="CDD" id="cd00112">
    <property type="entry name" value="LDLa"/>
    <property type="match status" value="1"/>
</dbReference>
<evidence type="ECO:0000256" key="3">
    <source>
        <dbReference type="ARBA" id="ARBA00022723"/>
    </source>
</evidence>
<evidence type="ECO:0000313" key="13">
    <source>
        <dbReference type="Proteomes" id="UP000770661"/>
    </source>
</evidence>
<dbReference type="InterPro" id="IPR036719">
    <property type="entry name" value="Neuro-gated_channel_TM_sf"/>
</dbReference>
<dbReference type="PROSITE" id="PS01209">
    <property type="entry name" value="LDLRA_1"/>
    <property type="match status" value="1"/>
</dbReference>
<dbReference type="InterPro" id="IPR038050">
    <property type="entry name" value="Neuro_actylchol_rec"/>
</dbReference>
<keyword evidence="6 8" id="KW-1015">Disulfide bond</keyword>
<dbReference type="InterPro" id="IPR002172">
    <property type="entry name" value="LDrepeatLR_classA_rpt"/>
</dbReference>
<dbReference type="AlphaFoldDB" id="A0A8J4Y4F6"/>
<feature type="transmembrane region" description="Helical" evidence="10">
    <location>
        <begin position="717"/>
        <end position="736"/>
    </location>
</feature>
<dbReference type="PRINTS" id="PR00895">
    <property type="entry name" value="PENTAXIN"/>
</dbReference>
<dbReference type="SUPFAM" id="SSF63712">
    <property type="entry name" value="Nicotinic receptor ligand binding domain-like"/>
    <property type="match status" value="1"/>
</dbReference>
<dbReference type="Pfam" id="PF00354">
    <property type="entry name" value="Pentaxin"/>
    <property type="match status" value="1"/>
</dbReference>
<dbReference type="PROSITE" id="PS50068">
    <property type="entry name" value="LDLRA_2"/>
    <property type="match status" value="1"/>
</dbReference>
<dbReference type="Gene3D" id="4.10.400.10">
    <property type="entry name" value="Low-density Lipoprotein Receptor"/>
    <property type="match status" value="1"/>
</dbReference>
<gene>
    <name evidence="12" type="primary">NPTX1</name>
    <name evidence="12" type="ORF">GWK47_001109</name>
</gene>
<evidence type="ECO:0000256" key="8">
    <source>
        <dbReference type="PROSITE-ProRule" id="PRU00124"/>
    </source>
</evidence>
<comment type="subcellular location">
    <subcellularLocation>
        <location evidence="2">Membrane</location>
        <topology evidence="2">Multi-pass membrane protein</topology>
    </subcellularLocation>
</comment>
<evidence type="ECO:0000256" key="2">
    <source>
        <dbReference type="ARBA" id="ARBA00004141"/>
    </source>
</evidence>
<dbReference type="GO" id="GO:0005230">
    <property type="term" value="F:extracellular ligand-gated monoatomic ion channel activity"/>
    <property type="evidence" value="ECO:0007669"/>
    <property type="project" value="InterPro"/>
</dbReference>
<evidence type="ECO:0000256" key="10">
    <source>
        <dbReference type="SAM" id="Phobius"/>
    </source>
</evidence>
<sequence length="805" mass="91076">MATSSCYKGGCDDGTLAEYTFCVAFAVSSFTIRSTVFSYAINDTQSNMVVLELSVTYNYKATTLAVEDLYVLGRWRRACLVGVRGHNHTIYLDGVSLRSWPWTTEPCLLPGGALVLGQDQDLLMGGYSAHQSFRGSVTEMNIWRRALTRRSIQLLESCEAVDAQAGDWVSWGDASWNPIGRYQTSTTGPCQATSDSLVFFNIRSTYKKATEILEIMGLELYLPRDQTDADQLQEKMLLYGNNCLNDAMQGHSVWIRGYFNFSSKHWQDAKTGVRLAFNLKRRKRTYESSRGAVQVGNKLWITDSTGNDNCFAGFLPKKEPIFYLRGMKFSRLPGKHSNAFILSQTMSKYLYFRGLQHFTIEYNSEQWILADKFNKTLAVYVSKGLPVGRHSWIVYGDERYGGRDENLTLSTCSPDHFTCDDASCVKMSHRCDLVSDCKDWSDERNCDIVLAPPGYLRSLPPSPSLNINIDICLDVIGVNLREMKFVLDLVLELNWYDSHVGYRNLRPIHRSNIVATNEDDCPLWQPIVAVAPTYSFAYQKSSVMVMRQADGVIKGDDTVFEGRENSLRKMVQLQPIVRCNFNLLLFPWDVQVCSFNITVVNIHARGMKFSRSSRAVYTDGLVLEEYVLNNMTLLLGKDGNTAGIKLVLQRRYQKYLWNTFLPSASLLIIGYGTLFLPVEPFNDRGTMSLTALLVLVALYTDSLDILPTIPYNTHTDVWYIFSIAFLGFIIATHLYTSTDPGNHFGLNDKGIRNPRLAWSVQSKPLPTTRAARVLRYARLVFAMTSVLFLIFYAWPIFACGGVPKE</sequence>
<dbReference type="InterPro" id="IPR001759">
    <property type="entry name" value="PTX_dom"/>
</dbReference>
<proteinExistence type="predicted"/>
<dbReference type="SUPFAM" id="SSF57424">
    <property type="entry name" value="LDL receptor-like module"/>
    <property type="match status" value="1"/>
</dbReference>
<dbReference type="InterPro" id="IPR018000">
    <property type="entry name" value="Neurotransmitter_ion_chnl_CS"/>
</dbReference>
<dbReference type="GO" id="GO:0016020">
    <property type="term" value="C:membrane"/>
    <property type="evidence" value="ECO:0007669"/>
    <property type="project" value="UniProtKB-SubCell"/>
</dbReference>
<feature type="disulfide bond" evidence="8">
    <location>
        <begin position="431"/>
        <end position="446"/>
    </location>
</feature>
<dbReference type="InterPro" id="IPR036734">
    <property type="entry name" value="Neur_chan_lig-bd_sf"/>
</dbReference>
<dbReference type="Gene3D" id="1.20.58.390">
    <property type="entry name" value="Neurotransmitter-gated ion-channel transmembrane domain"/>
    <property type="match status" value="1"/>
</dbReference>
<dbReference type="SMART" id="SM00159">
    <property type="entry name" value="PTX"/>
    <property type="match status" value="1"/>
</dbReference>
<feature type="transmembrane region" description="Helical" evidence="10">
    <location>
        <begin position="689"/>
        <end position="711"/>
    </location>
</feature>
<keyword evidence="7" id="KW-0325">Glycoprotein</keyword>
<feature type="transmembrane region" description="Helical" evidence="10">
    <location>
        <begin position="779"/>
        <end position="797"/>
    </location>
</feature>
<keyword evidence="5 10" id="KW-0472">Membrane</keyword>
<accession>A0A8J4Y4F6</accession>
<dbReference type="PANTHER" id="PTHR19277">
    <property type="entry name" value="PENTRAXIN"/>
    <property type="match status" value="1"/>
</dbReference>
<feature type="domain" description="Pentraxin (PTX)" evidence="11">
    <location>
        <begin position="1"/>
        <end position="190"/>
    </location>
</feature>
<dbReference type="InterPro" id="IPR051360">
    <property type="entry name" value="Neuronal_Pentraxin_Related"/>
</dbReference>
<dbReference type="GO" id="GO:0046872">
    <property type="term" value="F:metal ion binding"/>
    <property type="evidence" value="ECO:0007669"/>
    <property type="project" value="UniProtKB-KW"/>
</dbReference>
<dbReference type="SUPFAM" id="SSF90112">
    <property type="entry name" value="Neurotransmitter-gated ion-channel transmembrane pore"/>
    <property type="match status" value="1"/>
</dbReference>
<feature type="transmembrane region" description="Helical" evidence="10">
    <location>
        <begin position="655"/>
        <end position="677"/>
    </location>
</feature>
<evidence type="ECO:0000256" key="7">
    <source>
        <dbReference type="ARBA" id="ARBA00023180"/>
    </source>
</evidence>
<evidence type="ECO:0000313" key="12">
    <source>
        <dbReference type="EMBL" id="KAG0716079.1"/>
    </source>
</evidence>
<evidence type="ECO:0000259" key="11">
    <source>
        <dbReference type="PROSITE" id="PS51828"/>
    </source>
</evidence>
<keyword evidence="13" id="KW-1185">Reference proteome</keyword>
<feature type="disulfide bond" evidence="8">
    <location>
        <begin position="412"/>
        <end position="424"/>
    </location>
</feature>
<protein>
    <submittedName>
        <fullName evidence="12">Neuronal pentraxin-1</fullName>
    </submittedName>
</protein>
<keyword evidence="10" id="KW-0812">Transmembrane</keyword>
<dbReference type="PANTHER" id="PTHR19277:SF161">
    <property type="entry name" value="LAMININ G DOMAIN-CONTAINING PROTEIN"/>
    <property type="match status" value="1"/>
</dbReference>
<dbReference type="InterPro" id="IPR006202">
    <property type="entry name" value="Neur_chan_lig-bd"/>
</dbReference>
<dbReference type="PROSITE" id="PS51828">
    <property type="entry name" value="PTX_2"/>
    <property type="match status" value="1"/>
</dbReference>
<organism evidence="12 13">
    <name type="scientific">Chionoecetes opilio</name>
    <name type="common">Atlantic snow crab</name>
    <name type="synonym">Cancer opilio</name>
    <dbReference type="NCBI Taxonomy" id="41210"/>
    <lineage>
        <taxon>Eukaryota</taxon>
        <taxon>Metazoa</taxon>
        <taxon>Ecdysozoa</taxon>
        <taxon>Arthropoda</taxon>
        <taxon>Crustacea</taxon>
        <taxon>Multicrustacea</taxon>
        <taxon>Malacostraca</taxon>
        <taxon>Eumalacostraca</taxon>
        <taxon>Eucarida</taxon>
        <taxon>Decapoda</taxon>
        <taxon>Pleocyemata</taxon>
        <taxon>Brachyura</taxon>
        <taxon>Eubrachyura</taxon>
        <taxon>Majoidea</taxon>
        <taxon>Majidae</taxon>
        <taxon>Chionoecetes</taxon>
    </lineage>
</organism>
<keyword evidence="3" id="KW-0479">Metal-binding</keyword>
<dbReference type="InterPro" id="IPR013320">
    <property type="entry name" value="ConA-like_dom_sf"/>
</dbReference>
<evidence type="ECO:0000256" key="1">
    <source>
        <dbReference type="ARBA" id="ARBA00001913"/>
    </source>
</evidence>
<dbReference type="Pfam" id="PF02931">
    <property type="entry name" value="Neur_chan_LBD"/>
    <property type="match status" value="1"/>
</dbReference>
<evidence type="ECO:0000256" key="6">
    <source>
        <dbReference type="ARBA" id="ARBA00023157"/>
    </source>
</evidence>
<dbReference type="Pfam" id="PF00057">
    <property type="entry name" value="Ldl_recept_a"/>
    <property type="match status" value="1"/>
</dbReference>
<comment type="caution">
    <text evidence="12">The sequence shown here is derived from an EMBL/GenBank/DDBJ whole genome shotgun (WGS) entry which is preliminary data.</text>
</comment>
<reference evidence="12" key="1">
    <citation type="submission" date="2020-07" db="EMBL/GenBank/DDBJ databases">
        <title>The High-quality genome of the commercially important snow crab, Chionoecetes opilio.</title>
        <authorList>
            <person name="Jeong J.-H."/>
            <person name="Ryu S."/>
        </authorList>
    </citation>
    <scope>NUCLEOTIDE SEQUENCE</scope>
    <source>
        <strain evidence="12">MADBK_172401_WGS</strain>
        <tissue evidence="12">Digestive gland</tissue>
    </source>
</reference>
<keyword evidence="4" id="KW-0106">Calcium</keyword>
<comment type="caution">
    <text evidence="9">Lacks conserved residue(s) required for the propagation of feature annotation.</text>
</comment>
<evidence type="ECO:0000256" key="9">
    <source>
        <dbReference type="PROSITE-ProRule" id="PRU01172"/>
    </source>
</evidence>
<dbReference type="InterPro" id="IPR036055">
    <property type="entry name" value="LDL_receptor-like_sf"/>
</dbReference>
<name>A0A8J4Y4F6_CHIOP</name>
<dbReference type="OrthoDB" id="6359554at2759"/>
<dbReference type="SMART" id="SM00192">
    <property type="entry name" value="LDLa"/>
    <property type="match status" value="1"/>
</dbReference>
<dbReference type="Gene3D" id="2.60.120.200">
    <property type="match status" value="1"/>
</dbReference>
<evidence type="ECO:0000256" key="5">
    <source>
        <dbReference type="ARBA" id="ARBA00023136"/>
    </source>
</evidence>
<feature type="disulfide bond" evidence="8">
    <location>
        <begin position="419"/>
        <end position="437"/>
    </location>
</feature>
<keyword evidence="10" id="KW-1133">Transmembrane helix</keyword>